<reference evidence="2 3" key="1">
    <citation type="submission" date="2015-11" db="EMBL/GenBank/DDBJ databases">
        <title>Permanent draft genome of Psychrobacter piscatorii LQ58.</title>
        <authorList>
            <person name="Zhou M."/>
            <person name="Dong B."/>
            <person name="Liu Q."/>
        </authorList>
    </citation>
    <scope>NUCLEOTIDE SEQUENCE [LARGE SCALE GENOMIC DNA]</scope>
    <source>
        <strain evidence="2 3">LQ58</strain>
    </source>
</reference>
<proteinExistence type="predicted"/>
<dbReference type="STRING" id="554343.AS194_09515"/>
<gene>
    <name evidence="2" type="ORF">AS194_09515</name>
</gene>
<dbReference type="PANTHER" id="PTHR32063:SF77">
    <property type="entry name" value="ACR FAMILY TRANSPORT PROTEIN"/>
    <property type="match status" value="1"/>
</dbReference>
<dbReference type="GO" id="GO:0005886">
    <property type="term" value="C:plasma membrane"/>
    <property type="evidence" value="ECO:0007669"/>
    <property type="project" value="TreeGrafter"/>
</dbReference>
<dbReference type="Proteomes" id="UP000051202">
    <property type="component" value="Unassembled WGS sequence"/>
</dbReference>
<evidence type="ECO:0000256" key="1">
    <source>
        <dbReference type="SAM" id="Phobius"/>
    </source>
</evidence>
<evidence type="ECO:0000313" key="2">
    <source>
        <dbReference type="EMBL" id="KRU22172.1"/>
    </source>
</evidence>
<feature type="transmembrane region" description="Helical" evidence="1">
    <location>
        <begin position="463"/>
        <end position="490"/>
    </location>
</feature>
<evidence type="ECO:0000313" key="3">
    <source>
        <dbReference type="Proteomes" id="UP000051202"/>
    </source>
</evidence>
<feature type="transmembrane region" description="Helical" evidence="1">
    <location>
        <begin position="386"/>
        <end position="411"/>
    </location>
</feature>
<feature type="transmembrane region" description="Helical" evidence="1">
    <location>
        <begin position="910"/>
        <end position="932"/>
    </location>
</feature>
<dbReference type="Gene3D" id="1.20.1640.10">
    <property type="entry name" value="Multidrug efflux transporter AcrB transmembrane domain"/>
    <property type="match status" value="2"/>
</dbReference>
<feature type="transmembrane region" description="Helical" evidence="1">
    <location>
        <begin position="953"/>
        <end position="972"/>
    </location>
</feature>
<dbReference type="EMBL" id="LNDJ01000077">
    <property type="protein sequence ID" value="KRU22172.1"/>
    <property type="molecule type" value="Genomic_DNA"/>
</dbReference>
<name>A0A0T6DQE5_9GAMM</name>
<dbReference type="AlphaFoldDB" id="A0A0T6DQE5"/>
<dbReference type="SUPFAM" id="SSF82693">
    <property type="entry name" value="Multidrug efflux transporter AcrB pore domain, PN1, PN2, PC1 and PC2 subdomains"/>
    <property type="match status" value="3"/>
</dbReference>
<comment type="caution">
    <text evidence="2">The sequence shown here is derived from an EMBL/GenBank/DDBJ whole genome shotgun (WGS) entry which is preliminary data.</text>
</comment>
<feature type="transmembrane region" description="Helical" evidence="1">
    <location>
        <begin position="879"/>
        <end position="898"/>
    </location>
</feature>
<dbReference type="InterPro" id="IPR001036">
    <property type="entry name" value="Acrflvin-R"/>
</dbReference>
<dbReference type="Gene3D" id="3.30.70.1320">
    <property type="entry name" value="Multidrug efflux transporter AcrB pore domain like"/>
    <property type="match status" value="1"/>
</dbReference>
<dbReference type="SUPFAM" id="SSF82714">
    <property type="entry name" value="Multidrug efflux transporter AcrB TolC docking domain, DN and DC subdomains"/>
    <property type="match status" value="2"/>
</dbReference>
<keyword evidence="1" id="KW-1133">Transmembrane helix</keyword>
<dbReference type="RefSeq" id="WP_058025065.1">
    <property type="nucleotide sequence ID" value="NZ_LNDJ01000077.1"/>
</dbReference>
<feature type="transmembrane region" description="Helical" evidence="1">
    <location>
        <begin position="333"/>
        <end position="353"/>
    </location>
</feature>
<keyword evidence="1" id="KW-0472">Membrane</keyword>
<dbReference type="Pfam" id="PF00873">
    <property type="entry name" value="ACR_tran"/>
    <property type="match status" value="1"/>
</dbReference>
<feature type="transmembrane region" description="Helical" evidence="1">
    <location>
        <begin position="431"/>
        <end position="451"/>
    </location>
</feature>
<protein>
    <submittedName>
        <fullName evidence="2">RND transporter</fullName>
    </submittedName>
</protein>
<feature type="transmembrane region" description="Helical" evidence="1">
    <location>
        <begin position="849"/>
        <end position="872"/>
    </location>
</feature>
<organism evidence="2 3">
    <name type="scientific">Psychrobacter piscatorii</name>
    <dbReference type="NCBI Taxonomy" id="554343"/>
    <lineage>
        <taxon>Bacteria</taxon>
        <taxon>Pseudomonadati</taxon>
        <taxon>Pseudomonadota</taxon>
        <taxon>Gammaproteobacteria</taxon>
        <taxon>Moraxellales</taxon>
        <taxon>Moraxellaceae</taxon>
        <taxon>Psychrobacter</taxon>
    </lineage>
</organism>
<dbReference type="SUPFAM" id="SSF82866">
    <property type="entry name" value="Multidrug efflux transporter AcrB transmembrane domain"/>
    <property type="match status" value="2"/>
</dbReference>
<feature type="transmembrane region" description="Helical" evidence="1">
    <location>
        <begin position="984"/>
        <end position="1008"/>
    </location>
</feature>
<dbReference type="GO" id="GO:0042910">
    <property type="term" value="F:xenobiotic transmembrane transporter activity"/>
    <property type="evidence" value="ECO:0007669"/>
    <property type="project" value="TreeGrafter"/>
</dbReference>
<sequence length="1031" mass="110039">MSLNVSAYSIKNPLVAILLFVLLTLGGIYGFMKMKVQQFPDIDLPAVVVTVTLPGAAPSQLENDIAKKIENKLTSIEGVSHIRTTLQTGAATMATEFVLEKDIQEAVDDVRSAVGEVRGDLPAAANDPIITKVSTAGFPVVTYSVASDNMSVEDLSWFVDDTVTKQLSDIPGVSTVSRVGGLQREITVAADPIALSGLKLPISQLSQQIAGIQQDSSGGEAEVGNTTQTIRVLGAVERARELNNLQVAVPTGGTQALGRMAKITDGAADPSSIAKLDGKTVVAFNITRSRGASEVDVMALVDDELAKLTADTGNISIEKVYDRATPIAEDYEASLRMLIEGGILAVVVVFLFLRNIRATIVAAVALPLSVIPTFLGMYLFGFSLNIISLLALSLVIGVLVDDAIVEVENIIRHLRMGKTPYEAAMEAADEIGLAVVATTFTLIAVFLPTAFMGGIVGQFFRQFGWTAALSIFASLMVARLITPMMAAYVLRPEKNHVEKQSAMMGYYLKIVSWTLRHRWLTMGATLVLFVASLGLVKLLPTSFIPDNDIDQTRVAIELTPDVALADTERVAALARERILAMPEVTNIFTSVGEAQASMGASDGGGGKAENIAGLDIVLAPRAERGTKQEIERKISQLMTEVPGARFTVGLSSGGESGYNFSLTSTNPQLLEQTAQKIMTEIRGLPSAGAVTSDRSLPRQELTVTPDRLAMADKGVTTQDIATTLRVATVGDYEQRLSKLNLDTRQIPIVVRLPDVAKQNVSQLEGLYVPSTLPAGQGVRVGEVAALDFGTGPAQISRLDRERAISITVQPADGELGDLVQAVKSVPTMQQLPPSITIIDQGQAENMAELFSGFIIAMSVGVVCILGVLILLFGRLLQPFTILMALPLSIGGAFVGLVITNSSLSMPSMIGFIMLMGIATKNSILLVDYALIAQRRGLARFEAIMDACRKRARPIIMTTIAMGAGMLPLVFGWGDADPTFRRPMAAAVLGGLVTSTLLSLVVIPVVYTLMDDVSGWFAKWLVPHGKKRSPHI</sequence>
<keyword evidence="3" id="KW-1185">Reference proteome</keyword>
<dbReference type="Gene3D" id="3.30.2090.10">
    <property type="entry name" value="Multidrug efflux transporter AcrB TolC docking domain, DN and DC subdomains"/>
    <property type="match status" value="2"/>
</dbReference>
<feature type="transmembrane region" description="Helical" evidence="1">
    <location>
        <begin position="360"/>
        <end position="380"/>
    </location>
</feature>
<accession>A0A0T6DQE5</accession>
<dbReference type="InterPro" id="IPR027463">
    <property type="entry name" value="AcrB_DN_DC_subdom"/>
</dbReference>
<dbReference type="PANTHER" id="PTHR32063">
    <property type="match status" value="1"/>
</dbReference>
<dbReference type="Gene3D" id="3.30.70.1430">
    <property type="entry name" value="Multidrug efflux transporter AcrB pore domain"/>
    <property type="match status" value="2"/>
</dbReference>
<keyword evidence="1" id="KW-0812">Transmembrane</keyword>
<dbReference type="Gene3D" id="3.30.70.1440">
    <property type="entry name" value="Multidrug efflux transporter AcrB pore domain"/>
    <property type="match status" value="1"/>
</dbReference>
<dbReference type="PRINTS" id="PR00702">
    <property type="entry name" value="ACRIFLAVINRP"/>
</dbReference>
<feature type="transmembrane region" description="Helical" evidence="1">
    <location>
        <begin position="519"/>
        <end position="539"/>
    </location>
</feature>